<dbReference type="EC" id="6.3.4.19" evidence="6"/>
<dbReference type="InterPro" id="IPR012795">
    <property type="entry name" value="tRNA_Ile_lys_synt_N"/>
</dbReference>
<feature type="domain" description="tRNA(Ile)-lysidine/2-thiocytidine synthase N-terminal" evidence="7">
    <location>
        <begin position="33"/>
        <end position="208"/>
    </location>
</feature>
<reference evidence="9" key="1">
    <citation type="journal article" date="2019" name="Int. J. Syst. Evol. Microbiol.">
        <title>The Global Catalogue of Microorganisms (GCM) 10K type strain sequencing project: providing services to taxonomists for standard genome sequencing and annotation.</title>
        <authorList>
            <consortium name="The Broad Institute Genomics Platform"/>
            <consortium name="The Broad Institute Genome Sequencing Center for Infectious Disease"/>
            <person name="Wu L."/>
            <person name="Ma J."/>
        </authorList>
    </citation>
    <scope>NUCLEOTIDE SEQUENCE [LARGE SCALE GENOMIC DNA]</scope>
    <source>
        <strain evidence="9">CGMCC 1.8957</strain>
    </source>
</reference>
<dbReference type="Gene3D" id="3.40.50.620">
    <property type="entry name" value="HUPs"/>
    <property type="match status" value="1"/>
</dbReference>
<comment type="subcellular location">
    <subcellularLocation>
        <location evidence="6">Cytoplasm</location>
    </subcellularLocation>
</comment>
<keyword evidence="6" id="KW-0963">Cytoplasm</keyword>
<accession>A0ABQ3LJ06</accession>
<sequence length="369" mass="39671">MSTPDRVPVEPALVARFRQDFERARPLGSTERLALAVSGGPDSMALLALAAAAFPGQIIAATVDHRLRVAAADEARMVAEWCAAQGIAHATLVVDDAIGSRAVQGRARDRRYALLRDWAVATGATCLATAHHADDQAETFLMRAARGAGVAGLGGIRAHQQLGAIALIRPLLGWRVAELRSLAVTHALPFVDDPSNADPHYERTRFRALLRDTPWLDPLQIARAAAHAAEADATIRGMEDWLWQTRRSPTPNRHPGLVPGTTAVHEQHPQDVRHGGCRDAPGVTGEGGVVIDLDVADLPRELKRRLARRAIHAVRAAHALTTPAFTDSANIEPLLDALEAGKTATHAGILVAVRDTIWNFAPQPPRHSH</sequence>
<evidence type="ECO:0000259" key="7">
    <source>
        <dbReference type="Pfam" id="PF01171"/>
    </source>
</evidence>
<evidence type="ECO:0000256" key="6">
    <source>
        <dbReference type="HAMAP-Rule" id="MF_01161"/>
    </source>
</evidence>
<dbReference type="PANTHER" id="PTHR43033">
    <property type="entry name" value="TRNA(ILE)-LYSIDINE SYNTHASE-RELATED"/>
    <property type="match status" value="1"/>
</dbReference>
<keyword evidence="9" id="KW-1185">Reference proteome</keyword>
<gene>
    <name evidence="6" type="primary">tilS</name>
    <name evidence="8" type="ORF">GCM10008023_20120</name>
</gene>
<name>A0ABQ3LJ06_9SPHN</name>
<protein>
    <recommendedName>
        <fullName evidence="6">tRNA(Ile)-lysidine synthase</fullName>
        <ecNumber evidence="6">6.3.4.19</ecNumber>
    </recommendedName>
    <alternativeName>
        <fullName evidence="6">tRNA(Ile)-2-lysyl-cytidine synthase</fullName>
    </alternativeName>
    <alternativeName>
        <fullName evidence="6">tRNA(Ile)-lysidine synthetase</fullName>
    </alternativeName>
</protein>
<organism evidence="8 9">
    <name type="scientific">Sphingomonas glacialis</name>
    <dbReference type="NCBI Taxonomy" id="658225"/>
    <lineage>
        <taxon>Bacteria</taxon>
        <taxon>Pseudomonadati</taxon>
        <taxon>Pseudomonadota</taxon>
        <taxon>Alphaproteobacteria</taxon>
        <taxon>Sphingomonadales</taxon>
        <taxon>Sphingomonadaceae</taxon>
        <taxon>Sphingomonas</taxon>
    </lineage>
</organism>
<dbReference type="CDD" id="cd01992">
    <property type="entry name" value="TilS_N"/>
    <property type="match status" value="1"/>
</dbReference>
<evidence type="ECO:0000256" key="4">
    <source>
        <dbReference type="ARBA" id="ARBA00022840"/>
    </source>
</evidence>
<keyword evidence="4 6" id="KW-0067">ATP-binding</keyword>
<evidence type="ECO:0000256" key="2">
    <source>
        <dbReference type="ARBA" id="ARBA00022694"/>
    </source>
</evidence>
<comment type="domain">
    <text evidence="6">The N-terminal region contains the highly conserved SGGXDS motif, predicted to be a P-loop motif involved in ATP binding.</text>
</comment>
<dbReference type="InterPro" id="IPR014729">
    <property type="entry name" value="Rossmann-like_a/b/a_fold"/>
</dbReference>
<comment type="caution">
    <text evidence="8">The sequence shown here is derived from an EMBL/GenBank/DDBJ whole genome shotgun (WGS) entry which is preliminary data.</text>
</comment>
<evidence type="ECO:0000256" key="5">
    <source>
        <dbReference type="ARBA" id="ARBA00048539"/>
    </source>
</evidence>
<dbReference type="EMBL" id="BNAQ01000002">
    <property type="protein sequence ID" value="GHH16271.1"/>
    <property type="molecule type" value="Genomic_DNA"/>
</dbReference>
<dbReference type="RefSeq" id="WP_189676117.1">
    <property type="nucleotide sequence ID" value="NZ_BNAQ01000002.1"/>
</dbReference>
<comment type="catalytic activity">
    <reaction evidence="5 6">
        <text>cytidine(34) in tRNA(Ile2) + L-lysine + ATP = lysidine(34) in tRNA(Ile2) + AMP + diphosphate + H(+)</text>
        <dbReference type="Rhea" id="RHEA:43744"/>
        <dbReference type="Rhea" id="RHEA-COMP:10625"/>
        <dbReference type="Rhea" id="RHEA-COMP:10670"/>
        <dbReference type="ChEBI" id="CHEBI:15378"/>
        <dbReference type="ChEBI" id="CHEBI:30616"/>
        <dbReference type="ChEBI" id="CHEBI:32551"/>
        <dbReference type="ChEBI" id="CHEBI:33019"/>
        <dbReference type="ChEBI" id="CHEBI:82748"/>
        <dbReference type="ChEBI" id="CHEBI:83665"/>
        <dbReference type="ChEBI" id="CHEBI:456215"/>
        <dbReference type="EC" id="6.3.4.19"/>
    </reaction>
</comment>
<dbReference type="Proteomes" id="UP000652430">
    <property type="component" value="Unassembled WGS sequence"/>
</dbReference>
<keyword evidence="2 6" id="KW-0819">tRNA processing</keyword>
<feature type="binding site" evidence="6">
    <location>
        <begin position="38"/>
        <end position="43"/>
    </location>
    <ligand>
        <name>ATP</name>
        <dbReference type="ChEBI" id="CHEBI:30616"/>
    </ligand>
</feature>
<evidence type="ECO:0000256" key="3">
    <source>
        <dbReference type="ARBA" id="ARBA00022741"/>
    </source>
</evidence>
<dbReference type="SUPFAM" id="SSF52402">
    <property type="entry name" value="Adenine nucleotide alpha hydrolases-like"/>
    <property type="match status" value="1"/>
</dbReference>
<evidence type="ECO:0000313" key="8">
    <source>
        <dbReference type="EMBL" id="GHH16271.1"/>
    </source>
</evidence>
<dbReference type="InterPro" id="IPR011063">
    <property type="entry name" value="TilS/TtcA_N"/>
</dbReference>
<keyword evidence="1 6" id="KW-0436">Ligase</keyword>
<evidence type="ECO:0000313" key="9">
    <source>
        <dbReference type="Proteomes" id="UP000652430"/>
    </source>
</evidence>
<dbReference type="InterPro" id="IPR012094">
    <property type="entry name" value="tRNA_Ile_lys_synt"/>
</dbReference>
<comment type="similarity">
    <text evidence="6">Belongs to the tRNA(Ile)-lysidine synthase family.</text>
</comment>
<dbReference type="PANTHER" id="PTHR43033:SF5">
    <property type="entry name" value="TRNA(ILE)-LYSIDINE SYNTHETASE"/>
    <property type="match status" value="1"/>
</dbReference>
<comment type="function">
    <text evidence="6">Ligates lysine onto the cytidine present at position 34 of the AUA codon-specific tRNA(Ile) that contains the anticodon CAU, in an ATP-dependent manner. Cytidine is converted to lysidine, thus changing the amino acid specificity of the tRNA from methionine to isoleucine.</text>
</comment>
<dbReference type="NCBIfam" id="TIGR02432">
    <property type="entry name" value="lysidine_TilS_N"/>
    <property type="match status" value="1"/>
</dbReference>
<evidence type="ECO:0000256" key="1">
    <source>
        <dbReference type="ARBA" id="ARBA00022598"/>
    </source>
</evidence>
<dbReference type="HAMAP" id="MF_01161">
    <property type="entry name" value="tRNA_Ile_lys_synt"/>
    <property type="match status" value="1"/>
</dbReference>
<keyword evidence="3 6" id="KW-0547">Nucleotide-binding</keyword>
<proteinExistence type="inferred from homology"/>
<dbReference type="Pfam" id="PF01171">
    <property type="entry name" value="ATP_bind_3"/>
    <property type="match status" value="1"/>
</dbReference>